<dbReference type="GO" id="GO:0043235">
    <property type="term" value="C:receptor complex"/>
    <property type="evidence" value="ECO:0007669"/>
    <property type="project" value="TreeGrafter"/>
</dbReference>
<keyword evidence="11" id="KW-0325">Glycoprotein</keyword>
<dbReference type="EMBL" id="OU895877">
    <property type="protein sequence ID" value="CAG9797366.1"/>
    <property type="molecule type" value="Genomic_DNA"/>
</dbReference>
<dbReference type="InterPro" id="IPR050122">
    <property type="entry name" value="RTK"/>
</dbReference>
<dbReference type="InterPro" id="IPR008979">
    <property type="entry name" value="Galactose-bd-like_sf"/>
</dbReference>
<keyword evidence="18" id="KW-1185">Reference proteome</keyword>
<evidence type="ECO:0000256" key="2">
    <source>
        <dbReference type="ARBA" id="ARBA00022475"/>
    </source>
</evidence>
<evidence type="ECO:0000313" key="17">
    <source>
        <dbReference type="EMBL" id="CAG9797366.1"/>
    </source>
</evidence>
<dbReference type="SUPFAM" id="SSF56112">
    <property type="entry name" value="Protein kinase-like (PK-like)"/>
    <property type="match status" value="1"/>
</dbReference>
<sequence length="986" mass="111062">MAESSNRISQCSYILLVMLAFTGQHIASSLELAKCKSALGMESGAIMDSQISASSAHDFGNVGPQHARLRIDNNGGAWCPKHMVSSNLNEYLQIDLLSLHVITSIKTQGRFGRGQGQEFTEAYLIEYWRPSFGNKWKRWKNLQGKEILTGNINTYSEVENEMHPIIVAQKVRIYPYSKYDRTVCLRAELLGCPWDEGLVSYVVPKANQKVDIELSDRTYDGDDQSDRLVNGLGQLADGQKGQDNYRADVTGFGREHGTQLNLINGFEWVGWSNDSVGSAGRPIELTFQFDTVRNFSAMILHTNNMFSKGIQVFSMAKAYFSIGGQYYNGEPVQYSYMPDQVMEHARDVTIKLHHRIGRYVQLQLYFASRWILLSEVSFISVPAIGNFSEEVAYVKPQDTNSIEYTLQSDEVQMSKNRNVNRNHVPQIVSSRPIDQEPEQHIISVVITALAIIIFVLIAVILFIVTKNKRTRTAAVLNALQHTQYSDGLGIDKRLNSNFKVSMDDNESIDKSSLYHEPFNVNMYTSAASGCTLNDMQQRLHVTPDYTDVPDIVCQDYAVPHMENLLPKMPGGYIGVRLTPPLNNIFPKPPKVPPPPLNQEKYYAATQICSSKPPGTMTLNGHILSSSNTMNNNSMKTSSNHSNTNSNGSNTTASLDGRNGCITPTTPLNHHLNSYSDFDTLLMDDEVQMKEFPRDKLVIVEKLGCGMFGELHLCETKGLTSNLVAVSTLRPGASETVKKEFRSKAKHLGRLNDPNVMKLIGACLKDEPICIVLDYKYSSDLNQFLQEHIAETGPVCIQNNSLSYGCLIYIATQIASGMKYLEQMSFVHKDLAARNCIIGPQLDVKICALGTVINRLSYPADYCHLEGAGRQSQPMPIRWMAWESVLLGKFTSKSDVWMYGVLLWEILTFAREQPFENLTDEKVIENIGHIYQDNNKHIFLPIPVNCPREIYDLMCECWQRNESSRPNFREIHLFLQRKNLGYKHGSY</sequence>
<dbReference type="Pfam" id="PF00754">
    <property type="entry name" value="F5_F8_type_C"/>
    <property type="match status" value="1"/>
</dbReference>
<protein>
    <recommendedName>
        <fullName evidence="19">Discoidin domain-containing receptor 2</fullName>
    </recommendedName>
</protein>
<dbReference type="InterPro" id="IPR048525">
    <property type="entry name" value="DDR1-2_DS-like"/>
</dbReference>
<dbReference type="Pfam" id="PF07714">
    <property type="entry name" value="PK_Tyr_Ser-Thr"/>
    <property type="match status" value="1"/>
</dbReference>
<feature type="signal peptide" evidence="14">
    <location>
        <begin position="1"/>
        <end position="27"/>
    </location>
</feature>
<dbReference type="Gene3D" id="2.60.120.1190">
    <property type="match status" value="1"/>
</dbReference>
<dbReference type="Gene3D" id="3.30.200.20">
    <property type="entry name" value="Phosphorylase Kinase, domain 1"/>
    <property type="match status" value="1"/>
</dbReference>
<evidence type="ECO:0000256" key="10">
    <source>
        <dbReference type="ARBA" id="ARBA00023170"/>
    </source>
</evidence>
<evidence type="ECO:0000256" key="14">
    <source>
        <dbReference type="SAM" id="SignalP"/>
    </source>
</evidence>
<keyword evidence="10" id="KW-0675">Receptor</keyword>
<keyword evidence="4 14" id="KW-0732">Signal</keyword>
<dbReference type="GO" id="GO:0038062">
    <property type="term" value="F:protein tyrosine kinase collagen receptor activity"/>
    <property type="evidence" value="ECO:0007669"/>
    <property type="project" value="TreeGrafter"/>
</dbReference>
<dbReference type="Pfam" id="PF21114">
    <property type="entry name" value="DDR1-2_DS-like"/>
    <property type="match status" value="1"/>
</dbReference>
<keyword evidence="2" id="KW-1003">Cell membrane</keyword>
<keyword evidence="9" id="KW-1015">Disulfide bond</keyword>
<dbReference type="GO" id="GO:0051897">
    <property type="term" value="P:positive regulation of phosphatidylinositol 3-kinase/protein kinase B signal transduction"/>
    <property type="evidence" value="ECO:0007669"/>
    <property type="project" value="TreeGrafter"/>
</dbReference>
<dbReference type="InterPro" id="IPR000421">
    <property type="entry name" value="FA58C"/>
</dbReference>
<evidence type="ECO:0000256" key="13">
    <source>
        <dbReference type="SAM" id="Phobius"/>
    </source>
</evidence>
<dbReference type="Gene3D" id="2.60.120.260">
    <property type="entry name" value="Galactose-binding domain-like"/>
    <property type="match status" value="1"/>
</dbReference>
<dbReference type="FunFam" id="1.10.510.10:FF:000053">
    <property type="entry name" value="Epithelial discoidin domain-containing receptor 1"/>
    <property type="match status" value="1"/>
</dbReference>
<evidence type="ECO:0000256" key="4">
    <source>
        <dbReference type="ARBA" id="ARBA00022729"/>
    </source>
</evidence>
<reference evidence="17" key="2">
    <citation type="submission" date="2022-10" db="EMBL/GenBank/DDBJ databases">
        <authorList>
            <consortium name="ENA_rothamsted_submissions"/>
            <consortium name="culmorum"/>
            <person name="King R."/>
        </authorList>
    </citation>
    <scope>NUCLEOTIDE SEQUENCE</scope>
</reference>
<feature type="chain" id="PRO_5040275913" description="Discoidin domain-containing receptor 2" evidence="14">
    <location>
        <begin position="28"/>
        <end position="986"/>
    </location>
</feature>
<evidence type="ECO:0000256" key="8">
    <source>
        <dbReference type="ARBA" id="ARBA00023136"/>
    </source>
</evidence>
<keyword evidence="8 13" id="KW-0472">Membrane</keyword>
<dbReference type="GO" id="GO:0005518">
    <property type="term" value="F:collagen binding"/>
    <property type="evidence" value="ECO:0007669"/>
    <property type="project" value="TreeGrafter"/>
</dbReference>
<dbReference type="InterPro" id="IPR000719">
    <property type="entry name" value="Prot_kinase_dom"/>
</dbReference>
<evidence type="ECO:0000256" key="5">
    <source>
        <dbReference type="ARBA" id="ARBA00022741"/>
    </source>
</evidence>
<dbReference type="PANTHER" id="PTHR24416">
    <property type="entry name" value="TYROSINE-PROTEIN KINASE RECEPTOR"/>
    <property type="match status" value="1"/>
</dbReference>
<dbReference type="InterPro" id="IPR011009">
    <property type="entry name" value="Kinase-like_dom_sf"/>
</dbReference>
<comment type="subcellular location">
    <subcellularLocation>
        <location evidence="1">Cell membrane</location>
        <topology evidence="1">Single-pass type I membrane protein</topology>
    </subcellularLocation>
</comment>
<evidence type="ECO:0000256" key="6">
    <source>
        <dbReference type="ARBA" id="ARBA00022840"/>
    </source>
</evidence>
<dbReference type="PROSITE" id="PS00109">
    <property type="entry name" value="PROTEIN_KINASE_TYR"/>
    <property type="match status" value="1"/>
</dbReference>
<evidence type="ECO:0000256" key="1">
    <source>
        <dbReference type="ARBA" id="ARBA00004251"/>
    </source>
</evidence>
<keyword evidence="6" id="KW-0067">ATP-binding</keyword>
<name>A0A9N9RI73_9DIPT</name>
<dbReference type="FunFam" id="2.60.120.260:FF:000130">
    <property type="entry name" value="Discoidin domain-containing receptor 2"/>
    <property type="match status" value="1"/>
</dbReference>
<evidence type="ECO:0000259" key="15">
    <source>
        <dbReference type="PROSITE" id="PS50011"/>
    </source>
</evidence>
<evidence type="ECO:0000256" key="12">
    <source>
        <dbReference type="SAM" id="MobiDB-lite"/>
    </source>
</evidence>
<dbReference type="PROSITE" id="PS01285">
    <property type="entry name" value="FA58C_1"/>
    <property type="match status" value="1"/>
</dbReference>
<dbReference type="AlphaFoldDB" id="A0A9N9RI73"/>
<dbReference type="SUPFAM" id="SSF49785">
    <property type="entry name" value="Galactose-binding domain-like"/>
    <property type="match status" value="1"/>
</dbReference>
<dbReference type="PANTHER" id="PTHR24416:SF580">
    <property type="entry name" value="DISCOIDIN DOMAIN RECEPTOR, ISOFORM F"/>
    <property type="match status" value="1"/>
</dbReference>
<keyword evidence="3 13" id="KW-0812">Transmembrane</keyword>
<dbReference type="GO" id="GO:0010976">
    <property type="term" value="P:positive regulation of neuron projection development"/>
    <property type="evidence" value="ECO:0007669"/>
    <property type="project" value="TreeGrafter"/>
</dbReference>
<feature type="compositionally biased region" description="Low complexity" evidence="12">
    <location>
        <begin position="624"/>
        <end position="651"/>
    </location>
</feature>
<keyword evidence="5" id="KW-0547">Nucleotide-binding</keyword>
<dbReference type="InterPro" id="IPR008266">
    <property type="entry name" value="Tyr_kinase_AS"/>
</dbReference>
<evidence type="ECO:0000256" key="11">
    <source>
        <dbReference type="ARBA" id="ARBA00023180"/>
    </source>
</evidence>
<evidence type="ECO:0008006" key="19">
    <source>
        <dbReference type="Google" id="ProtNLM"/>
    </source>
</evidence>
<dbReference type="OrthoDB" id="6071166at2759"/>
<accession>A0A9N9RI73</accession>
<evidence type="ECO:0000256" key="7">
    <source>
        <dbReference type="ARBA" id="ARBA00022989"/>
    </source>
</evidence>
<dbReference type="InterPro" id="IPR001245">
    <property type="entry name" value="Ser-Thr/Tyr_kinase_cat_dom"/>
</dbReference>
<gene>
    <name evidence="17" type="ORF">CHIRRI_LOCUS365</name>
</gene>
<dbReference type="Gene3D" id="1.10.510.10">
    <property type="entry name" value="Transferase(Phosphotransferase) domain 1"/>
    <property type="match status" value="1"/>
</dbReference>
<evidence type="ECO:0000256" key="9">
    <source>
        <dbReference type="ARBA" id="ARBA00023157"/>
    </source>
</evidence>
<keyword evidence="7 13" id="KW-1133">Transmembrane helix</keyword>
<dbReference type="PROSITE" id="PS50011">
    <property type="entry name" value="PROTEIN_KINASE_DOM"/>
    <property type="match status" value="1"/>
</dbReference>
<feature type="domain" description="Protein kinase" evidence="15">
    <location>
        <begin position="696"/>
        <end position="974"/>
    </location>
</feature>
<reference evidence="17" key="1">
    <citation type="submission" date="2022-01" db="EMBL/GenBank/DDBJ databases">
        <authorList>
            <person name="King R."/>
        </authorList>
    </citation>
    <scope>NUCLEOTIDE SEQUENCE</scope>
</reference>
<feature type="domain" description="F5/8 type C" evidence="16">
    <location>
        <begin position="35"/>
        <end position="192"/>
    </location>
</feature>
<feature type="region of interest" description="Disordered" evidence="12">
    <location>
        <begin position="618"/>
        <end position="657"/>
    </location>
</feature>
<proteinExistence type="predicted"/>
<dbReference type="Proteomes" id="UP001153620">
    <property type="component" value="Chromosome 1"/>
</dbReference>
<organism evidence="17 18">
    <name type="scientific">Chironomus riparius</name>
    <dbReference type="NCBI Taxonomy" id="315576"/>
    <lineage>
        <taxon>Eukaryota</taxon>
        <taxon>Metazoa</taxon>
        <taxon>Ecdysozoa</taxon>
        <taxon>Arthropoda</taxon>
        <taxon>Hexapoda</taxon>
        <taxon>Insecta</taxon>
        <taxon>Pterygota</taxon>
        <taxon>Neoptera</taxon>
        <taxon>Endopterygota</taxon>
        <taxon>Diptera</taxon>
        <taxon>Nematocera</taxon>
        <taxon>Chironomoidea</taxon>
        <taxon>Chironomidae</taxon>
        <taxon>Chironominae</taxon>
        <taxon>Chironomus</taxon>
    </lineage>
</organism>
<dbReference type="PROSITE" id="PS01286">
    <property type="entry name" value="FA58C_2"/>
    <property type="match status" value="1"/>
</dbReference>
<dbReference type="PROSITE" id="PS50022">
    <property type="entry name" value="FA58C_3"/>
    <property type="match status" value="1"/>
</dbReference>
<dbReference type="PRINTS" id="PR00109">
    <property type="entry name" value="TYRKINASE"/>
</dbReference>
<dbReference type="GO" id="GO:0005886">
    <property type="term" value="C:plasma membrane"/>
    <property type="evidence" value="ECO:0007669"/>
    <property type="project" value="UniProtKB-SubCell"/>
</dbReference>
<evidence type="ECO:0000256" key="3">
    <source>
        <dbReference type="ARBA" id="ARBA00022692"/>
    </source>
</evidence>
<evidence type="ECO:0000313" key="18">
    <source>
        <dbReference type="Proteomes" id="UP001153620"/>
    </source>
</evidence>
<dbReference type="CDD" id="cd00057">
    <property type="entry name" value="FA58C"/>
    <property type="match status" value="1"/>
</dbReference>
<dbReference type="SMART" id="SM00231">
    <property type="entry name" value="FA58C"/>
    <property type="match status" value="1"/>
</dbReference>
<feature type="transmembrane region" description="Helical" evidence="13">
    <location>
        <begin position="441"/>
        <end position="464"/>
    </location>
</feature>
<dbReference type="GO" id="GO:0005524">
    <property type="term" value="F:ATP binding"/>
    <property type="evidence" value="ECO:0007669"/>
    <property type="project" value="UniProtKB-KW"/>
</dbReference>
<evidence type="ECO:0000259" key="16">
    <source>
        <dbReference type="PROSITE" id="PS50022"/>
    </source>
</evidence>